<sequence>EISPRGISMVFGPTAIDEFFSNLGIELIVRGHQAVQEGYEFSADKKCLTIFSAPAYCGEQDNLAGILAISKNLECTIYTFKGVGKNPATVPQAGGSGGGGQEKEVAVVPVVNSPTTATTPQPTAQSPGTATPAKNDLKGLHTCPECSALIDPEKLKLDKEFHHRIQRLSVQCPFFDNGCEWKGELKELEGHALSCEKADIICPNGCGTIYPKSEEFKHLEIECSKKVQLCPNCSKSITVKSLKGHLKICPEAIIDCPNSCGLLQKPRNEISQHLSECPKAGSGCPFSEFGCEYTGGRENLQKHIKSDSIKHLSLLCDNVLELKIHLIELELNSERIIRNNEILTKKVKNLEKTYGPQMIWKIDSMKKRIHLAESLEEPIIYSSTFLSGRHGYRMVLSACLNGSDENTRGKKLSLFVTILKGENDAILPWPFTHRITLTLMDQNHDFKKRQHFSFMITPYASIETEVYIGRPKSEQNAAFGSKDFCDLPFMHNFIKDDTMFIKCNIDTENMVLL</sequence>
<protein>
    <submittedName>
        <fullName evidence="2">Uncharacterized protein</fullName>
    </submittedName>
</protein>
<evidence type="ECO:0000313" key="1">
    <source>
        <dbReference type="Proteomes" id="UP000887580"/>
    </source>
</evidence>
<dbReference type="WBParaSite" id="PS1159_v2.g1072.t1">
    <property type="protein sequence ID" value="PS1159_v2.g1072.t1"/>
    <property type="gene ID" value="PS1159_v2.g1072"/>
</dbReference>
<dbReference type="Proteomes" id="UP000887580">
    <property type="component" value="Unplaced"/>
</dbReference>
<organism evidence="1 2">
    <name type="scientific">Panagrolaimus sp. PS1159</name>
    <dbReference type="NCBI Taxonomy" id="55785"/>
    <lineage>
        <taxon>Eukaryota</taxon>
        <taxon>Metazoa</taxon>
        <taxon>Ecdysozoa</taxon>
        <taxon>Nematoda</taxon>
        <taxon>Chromadorea</taxon>
        <taxon>Rhabditida</taxon>
        <taxon>Tylenchina</taxon>
        <taxon>Panagrolaimomorpha</taxon>
        <taxon>Panagrolaimoidea</taxon>
        <taxon>Panagrolaimidae</taxon>
        <taxon>Panagrolaimus</taxon>
    </lineage>
</organism>
<name>A0AC35EU43_9BILA</name>
<proteinExistence type="predicted"/>
<reference evidence="2" key="1">
    <citation type="submission" date="2022-11" db="UniProtKB">
        <authorList>
            <consortium name="WormBaseParasite"/>
        </authorList>
    </citation>
    <scope>IDENTIFICATION</scope>
</reference>
<evidence type="ECO:0000313" key="2">
    <source>
        <dbReference type="WBParaSite" id="PS1159_v2.g1072.t1"/>
    </source>
</evidence>
<accession>A0AC35EU43</accession>